<dbReference type="SUPFAM" id="SSF50978">
    <property type="entry name" value="WD40 repeat-like"/>
    <property type="match status" value="1"/>
</dbReference>
<evidence type="ECO:0000313" key="5">
    <source>
        <dbReference type="EMBL" id="CAI9912504.1"/>
    </source>
</evidence>
<dbReference type="InterPro" id="IPR001680">
    <property type="entry name" value="WD40_rpt"/>
</dbReference>
<keyword evidence="7" id="KW-1185">Reference proteome</keyword>
<evidence type="ECO:0000256" key="2">
    <source>
        <dbReference type="ARBA" id="ARBA00022737"/>
    </source>
</evidence>
<reference evidence="5" key="1">
    <citation type="submission" date="2023-06" db="EMBL/GenBank/DDBJ databases">
        <authorList>
            <person name="Kurt Z."/>
        </authorList>
    </citation>
    <scope>NUCLEOTIDE SEQUENCE</scope>
</reference>
<feature type="repeat" description="WD" evidence="3">
    <location>
        <begin position="449"/>
        <end position="483"/>
    </location>
</feature>
<dbReference type="SMART" id="SM00320">
    <property type="entry name" value="WD40"/>
    <property type="match status" value="2"/>
</dbReference>
<dbReference type="EMBL" id="CATOUU010000003">
    <property type="protein sequence ID" value="CAI9912504.1"/>
    <property type="molecule type" value="Genomic_DNA"/>
</dbReference>
<sequence length="947" mass="107782">MDKTPINNPISQLSIPKDILKPKLTINPIKSDGPQKKLQLKLNMPTGLKTGIALSNMKVDPDRVALNNLNNPGEQRQQFVPRTVQDFWLALKIGSAYIPNKYVDYTQQERLSIVRVSLLERNEQGSFWPLKKSDPAILSTIQHEQQSDLNAKTSSPIAQVVQVQTQPQTIFPNSQFFQNNQFLQIDDFPISNSSITKFENERLIFNDKMDSVTKNAFVHFEVVQIPTWRNTKEKILGWGMYKLSEVERVRDKKINLRLFEYKNQEHMQAEMVKIYQIRPQIPDIENLDAESITKEMFNVKGLYNPKTIGQLHTKFSYLDKDQIIQERLVKKTPVYPYDKELNAADIEADKSVHEGTEVDINFVDFTKFDMKVKLYLDQLNQISSTQGSGATVFNSEKVNCSTFTSNSVSAVTSPSQGNIALGAAAVLCDSGEYNIVLYNIATGQLLCCLGTHYGYVYALKFSPDCRFLLSCSADGTISIYDVQAFVYYGFNYYKSKKQEIINKELQIIQAKRKNDKIQENDEQIYKDFEQFVKNTVVKNTGTYQFGDFNNDLELMEILTKLSNELGSDLNKMLVNLSSETMEQLQSRFLVYQINQGVCVYDLGFLNSKIPELLNAKQIGIMHDLKLKRQFFPVDIQIISGNLSGQVLYNRILHLEKEKRHTTTQTLVCQHEDYVNAIKTNQMTERCLVVSGDSSGCVKFIDVRVQNGSITAKVQSEIQTLHGLKDIALLKTRTKELRLVVLNGFGCCQVYDSTGLQISQINEEVEKYNNSQATKIDFQIQKLQFPGNCRLQTDQAKKICYVPVYGAGVVEISPTGRIMSAMYVMGQIQYGCFISSIQHTNLGLVVSLNSISQENKQTLAGFTPAGIPKYQQLPLFIINCFGNFVQRKFVNGNIMSVSGENDQLQQQMETVNEEEINEAPIVRVEEDFSKQVKGFLDFIKDQRTRMKE</sequence>
<protein>
    <submittedName>
        <fullName evidence="5">G-beta repeat-containing protein</fullName>
    </submittedName>
</protein>
<dbReference type="PANTHER" id="PTHR44019:SF8">
    <property type="entry name" value="POC1 CENTRIOLAR PROTEIN HOMOLOG"/>
    <property type="match status" value="1"/>
</dbReference>
<gene>
    <name evidence="5" type="ORF">HINF_LOCUS149</name>
    <name evidence="6" type="ORF">HINF_LOCUS15599</name>
</gene>
<name>A0AA86T8U3_9EUKA</name>
<dbReference type="PROSITE" id="PS50294">
    <property type="entry name" value="WD_REPEATS_REGION"/>
    <property type="match status" value="1"/>
</dbReference>
<comment type="caution">
    <text evidence="5">The sequence shown here is derived from an EMBL/GenBank/DDBJ whole genome shotgun (WGS) entry which is preliminary data.</text>
</comment>
<accession>A0AA86T8U3</accession>
<dbReference type="InterPro" id="IPR036322">
    <property type="entry name" value="WD40_repeat_dom_sf"/>
</dbReference>
<evidence type="ECO:0000256" key="4">
    <source>
        <dbReference type="SAM" id="Coils"/>
    </source>
</evidence>
<feature type="coiled-coil region" evidence="4">
    <location>
        <begin position="493"/>
        <end position="520"/>
    </location>
</feature>
<evidence type="ECO:0000256" key="3">
    <source>
        <dbReference type="PROSITE-ProRule" id="PRU00221"/>
    </source>
</evidence>
<reference evidence="6 7" key="2">
    <citation type="submission" date="2024-07" db="EMBL/GenBank/DDBJ databases">
        <authorList>
            <person name="Akdeniz Z."/>
        </authorList>
    </citation>
    <scope>NUCLEOTIDE SEQUENCE [LARGE SCALE GENOMIC DNA]</scope>
</reference>
<organism evidence="5">
    <name type="scientific">Hexamita inflata</name>
    <dbReference type="NCBI Taxonomy" id="28002"/>
    <lineage>
        <taxon>Eukaryota</taxon>
        <taxon>Metamonada</taxon>
        <taxon>Diplomonadida</taxon>
        <taxon>Hexamitidae</taxon>
        <taxon>Hexamitinae</taxon>
        <taxon>Hexamita</taxon>
    </lineage>
</organism>
<dbReference type="EMBL" id="CAXDID020000038">
    <property type="protein sequence ID" value="CAL5998169.1"/>
    <property type="molecule type" value="Genomic_DNA"/>
</dbReference>
<dbReference type="Gene3D" id="2.130.10.10">
    <property type="entry name" value="YVTN repeat-like/Quinoprotein amine dehydrogenase"/>
    <property type="match status" value="1"/>
</dbReference>
<dbReference type="PANTHER" id="PTHR44019">
    <property type="entry name" value="WD REPEAT-CONTAINING PROTEIN 55"/>
    <property type="match status" value="1"/>
</dbReference>
<keyword evidence="1 3" id="KW-0853">WD repeat</keyword>
<dbReference type="Proteomes" id="UP001642409">
    <property type="component" value="Unassembled WGS sequence"/>
</dbReference>
<proteinExistence type="predicted"/>
<dbReference type="InterPro" id="IPR015943">
    <property type="entry name" value="WD40/YVTN_repeat-like_dom_sf"/>
</dbReference>
<dbReference type="Pfam" id="PF00400">
    <property type="entry name" value="WD40"/>
    <property type="match status" value="1"/>
</dbReference>
<evidence type="ECO:0000313" key="6">
    <source>
        <dbReference type="EMBL" id="CAL5998169.1"/>
    </source>
</evidence>
<keyword evidence="2" id="KW-0677">Repeat</keyword>
<dbReference type="PROSITE" id="PS50082">
    <property type="entry name" value="WD_REPEATS_2"/>
    <property type="match status" value="1"/>
</dbReference>
<dbReference type="InterPro" id="IPR050505">
    <property type="entry name" value="WDR55/POC1"/>
</dbReference>
<evidence type="ECO:0000256" key="1">
    <source>
        <dbReference type="ARBA" id="ARBA00022574"/>
    </source>
</evidence>
<keyword evidence="4" id="KW-0175">Coiled coil</keyword>
<dbReference type="AlphaFoldDB" id="A0AA86T8U3"/>
<evidence type="ECO:0000313" key="7">
    <source>
        <dbReference type="Proteomes" id="UP001642409"/>
    </source>
</evidence>